<dbReference type="Pfam" id="PF01419">
    <property type="entry name" value="Jacalin"/>
    <property type="match status" value="1"/>
</dbReference>
<keyword evidence="1" id="KW-0430">Lectin</keyword>
<evidence type="ECO:0000256" key="1">
    <source>
        <dbReference type="ARBA" id="ARBA00022734"/>
    </source>
</evidence>
<sequence>MTSFEVEFDLTYIELHSDDEASGEDVVVVVGPWGGSGGTEWLFQHALTITKIKLTVGDVINSITFQYMDGETAKWSPRYGGGDGKPVTIEFGTNDYLKCVSGYYGSYHGHTVIKSLKFVTNSGPYGPYGQEEGTAFSLPVTAGSFVAFYGNARQWLDALGFHLRPN</sequence>
<evidence type="ECO:0000259" key="2">
    <source>
        <dbReference type="PROSITE" id="PS51752"/>
    </source>
</evidence>
<dbReference type="InterPro" id="IPR001229">
    <property type="entry name" value="Jacalin-like_lectin_dom"/>
</dbReference>
<evidence type="ECO:0000313" key="3">
    <source>
        <dbReference type="EMBL" id="KAG1368427.1"/>
    </source>
</evidence>
<comment type="caution">
    <text evidence="3">The sequence shown here is derived from an EMBL/GenBank/DDBJ whole genome shotgun (WGS) entry which is preliminary data.</text>
</comment>
<dbReference type="PROSITE" id="PS51752">
    <property type="entry name" value="JACALIN_LECTIN"/>
    <property type="match status" value="1"/>
</dbReference>
<evidence type="ECO:0000313" key="4">
    <source>
        <dbReference type="Proteomes" id="UP000797356"/>
    </source>
</evidence>
<dbReference type="SUPFAM" id="SSF51101">
    <property type="entry name" value="Mannose-binding lectins"/>
    <property type="match status" value="1"/>
</dbReference>
<organism evidence="3 4">
    <name type="scientific">Cocos nucifera</name>
    <name type="common">Coconut palm</name>
    <dbReference type="NCBI Taxonomy" id="13894"/>
    <lineage>
        <taxon>Eukaryota</taxon>
        <taxon>Viridiplantae</taxon>
        <taxon>Streptophyta</taxon>
        <taxon>Embryophyta</taxon>
        <taxon>Tracheophyta</taxon>
        <taxon>Spermatophyta</taxon>
        <taxon>Magnoliopsida</taxon>
        <taxon>Liliopsida</taxon>
        <taxon>Arecaceae</taxon>
        <taxon>Arecoideae</taxon>
        <taxon>Cocoseae</taxon>
        <taxon>Attaleinae</taxon>
        <taxon>Cocos</taxon>
    </lineage>
</organism>
<dbReference type="EMBL" id="CM017885">
    <property type="protein sequence ID" value="KAG1368427.1"/>
    <property type="molecule type" value="Genomic_DNA"/>
</dbReference>
<gene>
    <name evidence="3" type="ORF">COCNU_14G008950</name>
</gene>
<dbReference type="CDD" id="cd09612">
    <property type="entry name" value="Jacalin"/>
    <property type="match status" value="1"/>
</dbReference>
<proteinExistence type="predicted"/>
<dbReference type="InterPro" id="IPR033734">
    <property type="entry name" value="Jacalin-like_lectin_dom_plant"/>
</dbReference>
<dbReference type="Proteomes" id="UP000797356">
    <property type="component" value="Chromosome 14"/>
</dbReference>
<feature type="domain" description="Jacalin-type lectin" evidence="2">
    <location>
        <begin position="27"/>
        <end position="165"/>
    </location>
</feature>
<dbReference type="GO" id="GO:0030246">
    <property type="term" value="F:carbohydrate binding"/>
    <property type="evidence" value="ECO:0007669"/>
    <property type="project" value="UniProtKB-KW"/>
</dbReference>
<dbReference type="AlphaFoldDB" id="A0A8K0NCN7"/>
<dbReference type="SMART" id="SM00915">
    <property type="entry name" value="Jacalin"/>
    <property type="match status" value="1"/>
</dbReference>
<keyword evidence="4" id="KW-1185">Reference proteome</keyword>
<reference evidence="3" key="1">
    <citation type="journal article" date="2017" name="Gigascience">
        <title>The genome draft of coconut (Cocos nucifera).</title>
        <authorList>
            <person name="Xiao Y."/>
            <person name="Xu P."/>
            <person name="Fan H."/>
            <person name="Baudouin L."/>
            <person name="Xia W."/>
            <person name="Bocs S."/>
            <person name="Xu J."/>
            <person name="Li Q."/>
            <person name="Guo A."/>
            <person name="Zhou L."/>
            <person name="Li J."/>
            <person name="Wu Y."/>
            <person name="Ma Z."/>
            <person name="Armero A."/>
            <person name="Issali A.E."/>
            <person name="Liu N."/>
            <person name="Peng M."/>
            <person name="Yang Y."/>
        </authorList>
    </citation>
    <scope>NUCLEOTIDE SEQUENCE</scope>
    <source>
        <tissue evidence="3">Spear leaf of Hainan Tall coconut</tissue>
    </source>
</reference>
<dbReference type="InterPro" id="IPR036404">
    <property type="entry name" value="Jacalin-like_lectin_dom_sf"/>
</dbReference>
<protein>
    <submittedName>
        <fullName evidence="3">Mannose/glucose-specific lectin-like</fullName>
    </submittedName>
</protein>
<reference evidence="3" key="2">
    <citation type="submission" date="2019-07" db="EMBL/GenBank/DDBJ databases">
        <authorList>
            <person name="Yang Y."/>
            <person name="Bocs S."/>
            <person name="Baudouin L."/>
        </authorList>
    </citation>
    <scope>NUCLEOTIDE SEQUENCE</scope>
    <source>
        <tissue evidence="3">Spear leaf of Hainan Tall coconut</tissue>
    </source>
</reference>
<dbReference type="PANTHER" id="PTHR46506">
    <property type="entry name" value="OS05G0143600 PROTEIN"/>
    <property type="match status" value="1"/>
</dbReference>
<name>A0A8K0NCN7_COCNU</name>
<dbReference type="OrthoDB" id="581739at2759"/>
<dbReference type="Gene3D" id="2.100.10.30">
    <property type="entry name" value="Jacalin-like lectin domain"/>
    <property type="match status" value="1"/>
</dbReference>
<accession>A0A8K0NCN7</accession>